<feature type="region of interest" description="Disordered" evidence="1">
    <location>
        <begin position="48"/>
        <end position="69"/>
    </location>
</feature>
<gene>
    <name evidence="3" type="ORF">SAMN04488579_11515</name>
</gene>
<keyword evidence="2" id="KW-0472">Membrane</keyword>
<evidence type="ECO:0000313" key="4">
    <source>
        <dbReference type="Proteomes" id="UP000199652"/>
    </source>
</evidence>
<evidence type="ECO:0000256" key="1">
    <source>
        <dbReference type="SAM" id="MobiDB-lite"/>
    </source>
</evidence>
<name>A0A1H3GUM9_EUBBA</name>
<evidence type="ECO:0000256" key="2">
    <source>
        <dbReference type="SAM" id="Phobius"/>
    </source>
</evidence>
<protein>
    <submittedName>
        <fullName evidence="3">Uncharacterized protein</fullName>
    </submittedName>
</protein>
<reference evidence="4" key="1">
    <citation type="submission" date="2016-10" db="EMBL/GenBank/DDBJ databases">
        <authorList>
            <person name="Varghese N."/>
            <person name="Submissions S."/>
        </authorList>
    </citation>
    <scope>NUCLEOTIDE SEQUENCE [LARGE SCALE GENOMIC DNA]</scope>
    <source>
        <strain evidence="4">VPI 5359</strain>
    </source>
</reference>
<feature type="transmembrane region" description="Helical" evidence="2">
    <location>
        <begin position="667"/>
        <end position="692"/>
    </location>
</feature>
<dbReference type="AlphaFoldDB" id="A0A1H3GUM9"/>
<feature type="transmembrane region" description="Helical" evidence="2">
    <location>
        <begin position="622"/>
        <end position="647"/>
    </location>
</feature>
<dbReference type="STRING" id="1528.SAMN04488579_11515"/>
<feature type="compositionally biased region" description="Basic residues" evidence="1">
    <location>
        <begin position="51"/>
        <end position="62"/>
    </location>
</feature>
<dbReference type="EMBL" id="FNOU01000015">
    <property type="protein sequence ID" value="SDY06348.1"/>
    <property type="molecule type" value="Genomic_DNA"/>
</dbReference>
<sequence length="698" mass="77497">MGETMDNENNLNNHHEVEEILQKKEDLMALLKNNETKLEQRVGALEERLEKSRRKSHLPPKHRMVDKNQMERIDALFEQAVGRSKGVVVPSSAEIEADTETLDLSVLEAAKERLGITTQSEVSGEESAVVSTESEEQPEIQIEEAESAEAEMPSFIEEAPITPSASPAEDFAITDLEHPSEIQEQTVFDAVETEVEPVIEREPVPEEKSLPELEPEAPQTLFWEEETLIDSPGEELLPAAPLFEEETFPDLEEEVLEEQAEPEPDFLWEEEAVIEEEAAIEEGDGGSVPSGEIDWGIETLTEGPESAPLEIAPAAVDMPAEAVLPVQETVPAEIPVSMDPAAAMDEFFRISQEEEDIPSILDKKMPPVTLAEESIETAAPEEDDPILWEEEDLLVTEDLADSVEEPVVGAQMESLGVVETEEAVGLPTTETSLVEEKPEPLEDEVLFEEEPIFEEEALFEEDVNFEEEVLFEEDQFEDDVLFEEEPLFDAVDAPTEAIESVDSLFEEEVMADTEEDLFETEDISAASEKSEDSLFESEEILEEEKNEGTGLGESQPINGQNGAIGTMMGVMPEAEEEGEIPRGRIILAGAIAGIAILGFIIFCFFCYSLFNRVDYLTIGIVAIFMILTFDMSTIATMATTVVIMAAYFLMEIYWAGTQGLAFSTSNIFMVIFIPVLLVSCSFFVQMLMAAYFPQNRRG</sequence>
<dbReference type="Proteomes" id="UP000199652">
    <property type="component" value="Unassembled WGS sequence"/>
</dbReference>
<evidence type="ECO:0000313" key="3">
    <source>
        <dbReference type="EMBL" id="SDY06348.1"/>
    </source>
</evidence>
<keyword evidence="2" id="KW-0812">Transmembrane</keyword>
<feature type="compositionally biased region" description="Low complexity" evidence="1">
    <location>
        <begin position="120"/>
        <end position="132"/>
    </location>
</feature>
<feature type="region of interest" description="Disordered" evidence="1">
    <location>
        <begin position="118"/>
        <end position="140"/>
    </location>
</feature>
<keyword evidence="2" id="KW-1133">Transmembrane helix</keyword>
<feature type="transmembrane region" description="Helical" evidence="2">
    <location>
        <begin position="585"/>
        <end position="610"/>
    </location>
</feature>
<proteinExistence type="predicted"/>
<organism evidence="3 4">
    <name type="scientific">Eubacterium barkeri</name>
    <name type="common">Clostridium barkeri</name>
    <dbReference type="NCBI Taxonomy" id="1528"/>
    <lineage>
        <taxon>Bacteria</taxon>
        <taxon>Bacillati</taxon>
        <taxon>Bacillota</taxon>
        <taxon>Clostridia</taxon>
        <taxon>Eubacteriales</taxon>
        <taxon>Eubacteriaceae</taxon>
        <taxon>Eubacterium</taxon>
    </lineage>
</organism>
<accession>A0A1H3GUM9</accession>
<keyword evidence="4" id="KW-1185">Reference proteome</keyword>